<dbReference type="Pfam" id="PF07878">
    <property type="entry name" value="RHH_5"/>
    <property type="match status" value="1"/>
</dbReference>
<dbReference type="SUPFAM" id="SSF47598">
    <property type="entry name" value="Ribbon-helix-helix"/>
    <property type="match status" value="1"/>
</dbReference>
<sequence length="67" mass="7773">MAEKKSILLRLSPKMWEDISRWADDEFRSVNGQIEYLISDALRKRSKSGNNKSRDDSPDSEAEDNLE</sequence>
<gene>
    <name evidence="3" type="ORF">CLHUN_29920</name>
</gene>
<feature type="domain" description="CopG-like ribbon-helix-helix" evidence="2">
    <location>
        <begin position="16"/>
        <end position="45"/>
    </location>
</feature>
<dbReference type="Proteomes" id="UP000191554">
    <property type="component" value="Unassembled WGS sequence"/>
</dbReference>
<evidence type="ECO:0000313" key="4">
    <source>
        <dbReference type="Proteomes" id="UP000191554"/>
    </source>
</evidence>
<dbReference type="GO" id="GO:0006355">
    <property type="term" value="P:regulation of DNA-templated transcription"/>
    <property type="evidence" value="ECO:0007669"/>
    <property type="project" value="InterPro"/>
</dbReference>
<organism evidence="3 4">
    <name type="scientific">Ruminiclostridium hungatei</name>
    <name type="common">Clostridium hungatei</name>
    <dbReference type="NCBI Taxonomy" id="48256"/>
    <lineage>
        <taxon>Bacteria</taxon>
        <taxon>Bacillati</taxon>
        <taxon>Bacillota</taxon>
        <taxon>Clostridia</taxon>
        <taxon>Eubacteriales</taxon>
        <taxon>Oscillospiraceae</taxon>
        <taxon>Ruminiclostridium</taxon>
    </lineage>
</organism>
<dbReference type="InterPro" id="IPR012869">
    <property type="entry name" value="RHH_5"/>
</dbReference>
<dbReference type="STRING" id="48256.CLHUN_29920"/>
<feature type="compositionally biased region" description="Acidic residues" evidence="1">
    <location>
        <begin position="58"/>
        <end position="67"/>
    </location>
</feature>
<dbReference type="InterPro" id="IPR010985">
    <property type="entry name" value="Ribbon_hlx_hlx"/>
</dbReference>
<proteinExistence type="predicted"/>
<dbReference type="Gene3D" id="1.10.1220.10">
    <property type="entry name" value="Met repressor-like"/>
    <property type="match status" value="1"/>
</dbReference>
<keyword evidence="4" id="KW-1185">Reference proteome</keyword>
<dbReference type="RefSeq" id="WP_080065437.1">
    <property type="nucleotide sequence ID" value="NZ_MZGX01000021.1"/>
</dbReference>
<evidence type="ECO:0000259" key="2">
    <source>
        <dbReference type="Pfam" id="PF07878"/>
    </source>
</evidence>
<feature type="region of interest" description="Disordered" evidence="1">
    <location>
        <begin position="44"/>
        <end position="67"/>
    </location>
</feature>
<evidence type="ECO:0000256" key="1">
    <source>
        <dbReference type="SAM" id="MobiDB-lite"/>
    </source>
</evidence>
<accession>A0A1V4SGJ4</accession>
<name>A0A1V4SGJ4_RUMHU</name>
<dbReference type="InterPro" id="IPR013321">
    <property type="entry name" value="Arc_rbn_hlx_hlx"/>
</dbReference>
<dbReference type="AlphaFoldDB" id="A0A1V4SGJ4"/>
<dbReference type="OrthoDB" id="9812601at2"/>
<evidence type="ECO:0000313" key="3">
    <source>
        <dbReference type="EMBL" id="OPX43052.1"/>
    </source>
</evidence>
<dbReference type="EMBL" id="MZGX01000021">
    <property type="protein sequence ID" value="OPX43052.1"/>
    <property type="molecule type" value="Genomic_DNA"/>
</dbReference>
<protein>
    <recommendedName>
        <fullName evidence="2">CopG-like ribbon-helix-helix domain-containing protein</fullName>
    </recommendedName>
</protein>
<reference evidence="3 4" key="1">
    <citation type="submission" date="2017-03" db="EMBL/GenBank/DDBJ databases">
        <title>Genome sequence of Clostridium hungatei DSM 14427.</title>
        <authorList>
            <person name="Poehlein A."/>
            <person name="Daniel R."/>
        </authorList>
    </citation>
    <scope>NUCLEOTIDE SEQUENCE [LARGE SCALE GENOMIC DNA]</scope>
    <source>
        <strain evidence="3 4">DSM 14427</strain>
    </source>
</reference>
<comment type="caution">
    <text evidence="3">The sequence shown here is derived from an EMBL/GenBank/DDBJ whole genome shotgun (WGS) entry which is preliminary data.</text>
</comment>